<evidence type="ECO:0000313" key="2">
    <source>
        <dbReference type="Proteomes" id="UP000299102"/>
    </source>
</evidence>
<dbReference type="OrthoDB" id="8123886at2759"/>
<dbReference type="Proteomes" id="UP000299102">
    <property type="component" value="Unassembled WGS sequence"/>
</dbReference>
<comment type="caution">
    <text evidence="1">The sequence shown here is derived from an EMBL/GenBank/DDBJ whole genome shotgun (WGS) entry which is preliminary data.</text>
</comment>
<dbReference type="EMBL" id="BGZK01000440">
    <property type="protein sequence ID" value="GBP43659.1"/>
    <property type="molecule type" value="Genomic_DNA"/>
</dbReference>
<accession>A0A4C1VZI0</accession>
<organism evidence="1 2">
    <name type="scientific">Eumeta variegata</name>
    <name type="common">Bagworm moth</name>
    <name type="synonym">Eumeta japonica</name>
    <dbReference type="NCBI Taxonomy" id="151549"/>
    <lineage>
        <taxon>Eukaryota</taxon>
        <taxon>Metazoa</taxon>
        <taxon>Ecdysozoa</taxon>
        <taxon>Arthropoda</taxon>
        <taxon>Hexapoda</taxon>
        <taxon>Insecta</taxon>
        <taxon>Pterygota</taxon>
        <taxon>Neoptera</taxon>
        <taxon>Endopterygota</taxon>
        <taxon>Lepidoptera</taxon>
        <taxon>Glossata</taxon>
        <taxon>Ditrysia</taxon>
        <taxon>Tineoidea</taxon>
        <taxon>Psychidae</taxon>
        <taxon>Oiketicinae</taxon>
        <taxon>Eumeta</taxon>
    </lineage>
</organism>
<reference evidence="1 2" key="1">
    <citation type="journal article" date="2019" name="Commun. Biol.">
        <title>The bagworm genome reveals a unique fibroin gene that provides high tensile strength.</title>
        <authorList>
            <person name="Kono N."/>
            <person name="Nakamura H."/>
            <person name="Ohtoshi R."/>
            <person name="Tomita M."/>
            <person name="Numata K."/>
            <person name="Arakawa K."/>
        </authorList>
    </citation>
    <scope>NUCLEOTIDE SEQUENCE [LARGE SCALE GENOMIC DNA]</scope>
</reference>
<evidence type="ECO:0000313" key="1">
    <source>
        <dbReference type="EMBL" id="GBP43659.1"/>
    </source>
</evidence>
<proteinExistence type="predicted"/>
<keyword evidence="2" id="KW-1185">Reference proteome</keyword>
<protein>
    <recommendedName>
        <fullName evidence="3">Pre-C2HC domain-containing protein</fullName>
    </recommendedName>
</protein>
<gene>
    <name evidence="1" type="ORF">EVAR_30493_1</name>
</gene>
<dbReference type="AlphaFoldDB" id="A0A4C1VZI0"/>
<sequence length="153" mass="17122">MKSSHTAECNGLHINYTCSHNTKQEIKISAATIDDFRRLISLLIKSKLSIHTYALEEDHKVKAVLKGILLEFETEDIKIDLERQGYPVLAVHRMHHRDGTALGMLLKHHTDESNRVKATAVSPMAIRLRTDTCNRDVLGPTLDQGLTSQLGIG</sequence>
<evidence type="ECO:0008006" key="3">
    <source>
        <dbReference type="Google" id="ProtNLM"/>
    </source>
</evidence>
<name>A0A4C1VZI0_EUMVA</name>